<accession>A0A0P6XA98</accession>
<comment type="caution">
    <text evidence="1">The sequence shown here is derived from an EMBL/GenBank/DDBJ whole genome shotgun (WGS) entry which is preliminary data.</text>
</comment>
<evidence type="ECO:0000313" key="2">
    <source>
        <dbReference type="Proteomes" id="UP000050417"/>
    </source>
</evidence>
<dbReference type="AlphaFoldDB" id="A0A0P6XA98"/>
<proteinExistence type="predicted"/>
<sequence>MTIWNQMRAALPDSSIEPEETQRLFETYQLHGYLAFTCPQALQISDEALVHFFARLAAANGCDSPAAARDNSAWMADSDFCFFNIRATGSGTSMGNFIDAAKLLPIVRASAIHLGPFTDYDFENIYAVRSVETISPNVVSPKWLSLGFSPADQLRAFIEAAHILRKTVGFDLEPHVAQYARLVFMRPALFRWYQLSADRASLAGGLSSKEMLQESQQARITGQVEHIVQTALRQQNLDSLEIRDGDSQSLRAQKDQLYFRLIGELIGQGFWPIPSQVWSGDGVPAFKEYNVSGNYAVFDYRSRSGEDHGRYAYHVMTPFKLYNDLPPNRCPSGSEGQINPAAVDFFSSIFRKWRDEFGFDFVRYDSVDHIFDSVQPQDPARPCSDRPTPAILETCVRRSRAGGRPYIGNFAERMGLELDSYAALGFDLILGTDMLQHPNRALVETAFWIHDQLQRINQARPARFAVPFCVDTHDTGNEHIWGEPLVKISGSRRMRLRHFLSRFLGCGLSRRPKYEVIGAQDLSYGLYRANVSDVNLTWVGDRDYNRAYHTLEDIYDFFRPMLSAGQMQSRFINEQYAWWQISAQDEWLVALVSLDTGASEGQPLPPVEIPLPDGANQWVCFDFSAPLGSPLSSLSAVLRVENLPYLGFRLYHGSRMVEE</sequence>
<name>A0A0P6XA98_9CHLR</name>
<dbReference type="Gene3D" id="3.20.20.80">
    <property type="entry name" value="Glycosidases"/>
    <property type="match status" value="1"/>
</dbReference>
<dbReference type="InterPro" id="IPR017853">
    <property type="entry name" value="GH"/>
</dbReference>
<dbReference type="Proteomes" id="UP000050417">
    <property type="component" value="Unassembled WGS sequence"/>
</dbReference>
<evidence type="ECO:0000313" key="1">
    <source>
        <dbReference type="EMBL" id="KPL79008.1"/>
    </source>
</evidence>
<reference evidence="1 2" key="1">
    <citation type="submission" date="2015-07" db="EMBL/GenBank/DDBJ databases">
        <title>Genome sequence of Ornatilinea apprima DSM 23815.</title>
        <authorList>
            <person name="Hemp J."/>
            <person name="Ward L.M."/>
            <person name="Pace L.A."/>
            <person name="Fischer W.W."/>
        </authorList>
    </citation>
    <scope>NUCLEOTIDE SEQUENCE [LARGE SCALE GENOMIC DNA]</scope>
    <source>
        <strain evidence="1 2">P3M-1</strain>
    </source>
</reference>
<keyword evidence="2" id="KW-1185">Reference proteome</keyword>
<dbReference type="SUPFAM" id="SSF51445">
    <property type="entry name" value="(Trans)glycosidases"/>
    <property type="match status" value="1"/>
</dbReference>
<evidence type="ECO:0008006" key="3">
    <source>
        <dbReference type="Google" id="ProtNLM"/>
    </source>
</evidence>
<organism evidence="1 2">
    <name type="scientific">Ornatilinea apprima</name>
    <dbReference type="NCBI Taxonomy" id="1134406"/>
    <lineage>
        <taxon>Bacteria</taxon>
        <taxon>Bacillati</taxon>
        <taxon>Chloroflexota</taxon>
        <taxon>Anaerolineae</taxon>
        <taxon>Anaerolineales</taxon>
        <taxon>Anaerolineaceae</taxon>
        <taxon>Ornatilinea</taxon>
    </lineage>
</organism>
<dbReference type="RefSeq" id="WP_075061618.1">
    <property type="nucleotide sequence ID" value="NZ_LGCL01000015.1"/>
</dbReference>
<dbReference type="OrthoDB" id="905756at2"/>
<dbReference type="STRING" id="1134406.ADN00_03710"/>
<gene>
    <name evidence="1" type="ORF">ADN00_03710</name>
</gene>
<dbReference type="EMBL" id="LGCL01000015">
    <property type="protein sequence ID" value="KPL79008.1"/>
    <property type="molecule type" value="Genomic_DNA"/>
</dbReference>
<protein>
    <recommendedName>
        <fullName evidence="3">Glycosyl hydrolase family 13 catalytic domain-containing protein</fullName>
    </recommendedName>
</protein>